<dbReference type="GO" id="GO:0005634">
    <property type="term" value="C:nucleus"/>
    <property type="evidence" value="ECO:0007669"/>
    <property type="project" value="TreeGrafter"/>
</dbReference>
<keyword evidence="9" id="KW-1185">Reference proteome</keyword>
<keyword evidence="1" id="KW-0723">Serine/threonine-protein kinase</keyword>
<evidence type="ECO:0000256" key="3">
    <source>
        <dbReference type="ARBA" id="ARBA00022741"/>
    </source>
</evidence>
<feature type="region of interest" description="Disordered" evidence="6">
    <location>
        <begin position="170"/>
        <end position="189"/>
    </location>
</feature>
<dbReference type="PANTHER" id="PTHR24345:SF0">
    <property type="entry name" value="CELL CYCLE SERINE_THREONINE-PROTEIN KINASE CDC5_MSD2"/>
    <property type="match status" value="1"/>
</dbReference>
<keyword evidence="3" id="KW-0547">Nucleotide-binding</keyword>
<feature type="compositionally biased region" description="Acidic residues" evidence="6">
    <location>
        <begin position="176"/>
        <end position="189"/>
    </location>
</feature>
<accession>A0A9P7XTV6</accession>
<dbReference type="InterPro" id="IPR008271">
    <property type="entry name" value="Ser/Thr_kinase_AS"/>
</dbReference>
<evidence type="ECO:0000256" key="2">
    <source>
        <dbReference type="ARBA" id="ARBA00022679"/>
    </source>
</evidence>
<reference evidence="8" key="1">
    <citation type="submission" date="2021-06" db="EMBL/GenBank/DDBJ databases">
        <title>Genome Sequence of Mortierella hyaline Strain SCG-10, a Cold-Adapted, Nitrate-Reducing Fungus Isolated from Soil in Minnesota, USA.</title>
        <authorList>
            <person name="Aldossari N."/>
        </authorList>
    </citation>
    <scope>NUCLEOTIDE SEQUENCE</scope>
    <source>
        <strain evidence="8">SCG-10</strain>
    </source>
</reference>
<name>A0A9P7XTV6_9FUNG</name>
<evidence type="ECO:0000256" key="6">
    <source>
        <dbReference type="SAM" id="MobiDB-lite"/>
    </source>
</evidence>
<keyword evidence="5" id="KW-0067">ATP-binding</keyword>
<dbReference type="InterPro" id="IPR011009">
    <property type="entry name" value="Kinase-like_dom_sf"/>
</dbReference>
<dbReference type="AlphaFoldDB" id="A0A9P7XTV6"/>
<evidence type="ECO:0000256" key="1">
    <source>
        <dbReference type="ARBA" id="ARBA00022527"/>
    </source>
</evidence>
<protein>
    <recommendedName>
        <fullName evidence="7">Protein kinase domain-containing protein</fullName>
    </recommendedName>
</protein>
<dbReference type="GO" id="GO:0004674">
    <property type="term" value="F:protein serine/threonine kinase activity"/>
    <property type="evidence" value="ECO:0007669"/>
    <property type="project" value="UniProtKB-KW"/>
</dbReference>
<keyword evidence="4" id="KW-0418">Kinase</keyword>
<dbReference type="EMBL" id="JAHRHY010000009">
    <property type="protein sequence ID" value="KAG9067041.1"/>
    <property type="molecule type" value="Genomic_DNA"/>
</dbReference>
<keyword evidence="2" id="KW-0808">Transferase</keyword>
<dbReference type="Pfam" id="PF00069">
    <property type="entry name" value="Pkinase"/>
    <property type="match status" value="1"/>
</dbReference>
<dbReference type="Proteomes" id="UP000707451">
    <property type="component" value="Unassembled WGS sequence"/>
</dbReference>
<evidence type="ECO:0000256" key="5">
    <source>
        <dbReference type="ARBA" id="ARBA00022840"/>
    </source>
</evidence>
<sequence>MMSRAKGSLSSVFGSLTVKCHTLDTLFKTRRTLQEYKVRYFGQQLVTSVAHLHSLSLVHHDLKPLNLLLIEELVLKVGDFDQTQDPRDGKEFRTLLGVTYKLLDETAAEKKKPILMAIVRLKFIKSQEEEANRTLEEPTGSLDDAVEEEVGASAQNVVGGQLDVAQAKLEAAQTQEETEPSEPDVDLGDVDLGDIFAEVEKVKLAKAILAEGA</sequence>
<dbReference type="PANTHER" id="PTHR24345">
    <property type="entry name" value="SERINE/THREONINE-PROTEIN KINASE PLK"/>
    <property type="match status" value="1"/>
</dbReference>
<comment type="caution">
    <text evidence="8">The sequence shown here is derived from an EMBL/GenBank/DDBJ whole genome shotgun (WGS) entry which is preliminary data.</text>
</comment>
<dbReference type="Gene3D" id="1.10.510.10">
    <property type="entry name" value="Transferase(Phosphotransferase) domain 1"/>
    <property type="match status" value="1"/>
</dbReference>
<evidence type="ECO:0000313" key="8">
    <source>
        <dbReference type="EMBL" id="KAG9067041.1"/>
    </source>
</evidence>
<evidence type="ECO:0000313" key="9">
    <source>
        <dbReference type="Proteomes" id="UP000707451"/>
    </source>
</evidence>
<dbReference type="InterPro" id="IPR000719">
    <property type="entry name" value="Prot_kinase_dom"/>
</dbReference>
<feature type="domain" description="Protein kinase" evidence="7">
    <location>
        <begin position="1"/>
        <end position="213"/>
    </location>
</feature>
<gene>
    <name evidence="8" type="ORF">KI688_012953</name>
</gene>
<evidence type="ECO:0000256" key="4">
    <source>
        <dbReference type="ARBA" id="ARBA00022777"/>
    </source>
</evidence>
<dbReference type="PROSITE" id="PS00108">
    <property type="entry name" value="PROTEIN_KINASE_ST"/>
    <property type="match status" value="1"/>
</dbReference>
<evidence type="ECO:0000259" key="7">
    <source>
        <dbReference type="PROSITE" id="PS50011"/>
    </source>
</evidence>
<dbReference type="GO" id="GO:0005524">
    <property type="term" value="F:ATP binding"/>
    <property type="evidence" value="ECO:0007669"/>
    <property type="project" value="UniProtKB-KW"/>
</dbReference>
<proteinExistence type="predicted"/>
<dbReference type="PROSITE" id="PS50011">
    <property type="entry name" value="PROTEIN_KINASE_DOM"/>
    <property type="match status" value="1"/>
</dbReference>
<organism evidence="8 9">
    <name type="scientific">Linnemannia hyalina</name>
    <dbReference type="NCBI Taxonomy" id="64524"/>
    <lineage>
        <taxon>Eukaryota</taxon>
        <taxon>Fungi</taxon>
        <taxon>Fungi incertae sedis</taxon>
        <taxon>Mucoromycota</taxon>
        <taxon>Mortierellomycotina</taxon>
        <taxon>Mortierellomycetes</taxon>
        <taxon>Mortierellales</taxon>
        <taxon>Mortierellaceae</taxon>
        <taxon>Linnemannia</taxon>
    </lineage>
</organism>
<dbReference type="SUPFAM" id="SSF56112">
    <property type="entry name" value="Protein kinase-like (PK-like)"/>
    <property type="match status" value="1"/>
</dbReference>